<dbReference type="PANTHER" id="PTHR10357:SF213">
    <property type="entry name" value="ALPHA AMYLASE CATALYTIC REGION"/>
    <property type="match status" value="1"/>
</dbReference>
<organism evidence="2">
    <name type="scientific">Calidithermus timidus DSM 17022</name>
    <dbReference type="NCBI Taxonomy" id="1122223"/>
    <lineage>
        <taxon>Bacteria</taxon>
        <taxon>Thermotogati</taxon>
        <taxon>Deinococcota</taxon>
        <taxon>Deinococci</taxon>
        <taxon>Thermales</taxon>
        <taxon>Thermaceae</taxon>
        <taxon>Calidithermus</taxon>
    </lineage>
</organism>
<dbReference type="GO" id="GO:0005975">
    <property type="term" value="P:carbohydrate metabolic process"/>
    <property type="evidence" value="ECO:0007669"/>
    <property type="project" value="InterPro"/>
</dbReference>
<dbReference type="Gene3D" id="3.90.400.10">
    <property type="entry name" value="Oligo-1,6-glucosidase, Domain 2"/>
    <property type="match status" value="1"/>
</dbReference>
<dbReference type="PANTHER" id="PTHR10357">
    <property type="entry name" value="ALPHA-AMYLASE FAMILY MEMBER"/>
    <property type="match status" value="1"/>
</dbReference>
<keyword evidence="3" id="KW-0002">3D-structure</keyword>
<evidence type="ECO:0007829" key="3">
    <source>
        <dbReference type="PDB" id="7ESH"/>
    </source>
</evidence>
<dbReference type="InterPro" id="IPR017853">
    <property type="entry name" value="GH"/>
</dbReference>
<proteinExistence type="evidence at protein level"/>
<dbReference type="CDD" id="cd11324">
    <property type="entry name" value="AmyAc_Amylosucrase"/>
    <property type="match status" value="1"/>
</dbReference>
<dbReference type="SMART" id="SM00642">
    <property type="entry name" value="Aamy"/>
    <property type="match status" value="1"/>
</dbReference>
<dbReference type="AlphaFoldDB" id="A0A915Q9D7"/>
<dbReference type="InterPro" id="IPR045857">
    <property type="entry name" value="O16G_dom_2"/>
</dbReference>
<dbReference type="SUPFAM" id="SSF51011">
    <property type="entry name" value="Glycosyl hydrolase domain"/>
    <property type="match status" value="1"/>
</dbReference>
<dbReference type="Pfam" id="PF00128">
    <property type="entry name" value="Alpha-amylase"/>
    <property type="match status" value="1"/>
</dbReference>
<sequence>MFSTPLPAELRPLLERLLTLAQDELSGGDLETFSLRLERYLPDLHAGLTAVYPDAEGLLERLLPILTAAHQARSADLRRLDAKRLLAPDWFQRPEMIAYVAYTERFAGTLRGVEERIDYLEELGVRYLHLMPFLKPRPAPHDGGYAVMDYRAVREDLGTMADLEALTAKLRARGIALCCDLVLNHVAQEHEWALRARRGEAKYQRYFHMFPDRTLPDEYEKTLPEVFPDFAPGNFTFDEESGQWVWTTFNRWQWDLNWANPEVFLEFADLILWLANRGVEVFRLDAIAFIWKRLGTNCQNQPEVHAITQALRAVARIVAPAVLFKAEAIVAPDDLIHYLGQGPHFGLLSDTAYHNSLMVQIWSSLASRDVRLMSEALRRFPLKPTNTAWCTYLRCHDDIGWAIADEDAARVGLSGEAHRRFLSDYYSGRFPASFSRGLVFQENPRTGDRRISGSAASLAGLEQALERGDPHQLHLSLERLLLGHAVVLGFGGIPLLYMGDELALLNDHSYLEEPEHAEDNRWVHRPHMDWEKAARAKADPTSPEGRMYHGLRHLIRVRRTTPHFHAALEAQILEPRNPHVFGYVRRHPLGNLVALYNFSEEVQYYPAEVLWQQGLGLPFDRISGQLVPIEHHLVRLEPYARLWITDESDRHHHHHH</sequence>
<accession>A0A915Q9D7</accession>
<dbReference type="InterPro" id="IPR013780">
    <property type="entry name" value="Glyco_hydro_b"/>
</dbReference>
<dbReference type="Gene3D" id="2.60.40.1180">
    <property type="entry name" value="Golgi alpha-mannosidase II"/>
    <property type="match status" value="1"/>
</dbReference>
<dbReference type="Gene3D" id="1.10.1740.10">
    <property type="match status" value="1"/>
</dbReference>
<dbReference type="SUPFAM" id="SSF51445">
    <property type="entry name" value="(Trans)glycosidases"/>
    <property type="match status" value="1"/>
</dbReference>
<feature type="domain" description="Glycosyl hydrolase family 13 catalytic" evidence="1">
    <location>
        <begin position="100"/>
        <end position="539"/>
    </location>
</feature>
<protein>
    <submittedName>
        <fullName evidence="2">Amylosucrase</fullName>
        <ecNumber evidence="2">2.4.1.4</ecNumber>
    </submittedName>
</protein>
<evidence type="ECO:0000313" key="2">
    <source>
        <dbReference type="PDB" id="7ESH"/>
    </source>
</evidence>
<dbReference type="PDB" id="7ESH">
    <property type="method" value="X-ray"/>
    <property type="resolution" value="2.29 A"/>
    <property type="chains" value="A/B/C/D=1-656"/>
</dbReference>
<dbReference type="Gene3D" id="3.20.20.80">
    <property type="entry name" value="Glycosidases"/>
    <property type="match status" value="1"/>
</dbReference>
<dbReference type="InterPro" id="IPR055218">
    <property type="entry name" value="Amylosucrase_C"/>
</dbReference>
<dbReference type="InterPro" id="IPR044077">
    <property type="entry name" value="Amylosucrase"/>
</dbReference>
<reference evidence="3" key="1">
    <citation type="journal article" date="2022" name="J. Biol. Chem.">
        <title>Structure-based interface engineering methodology in designing a thermostable amylose-forming transglucosylase.</title>
        <authorList>
            <person name="Tian Y."/>
            <person name="Hou X."/>
            <person name="Ni D."/>
            <person name="Xu W."/>
            <person name="Guang C."/>
            <person name="Zhang W."/>
            <person name="Chen Q."/>
            <person name="Rao Y."/>
            <person name="Mu W."/>
        </authorList>
    </citation>
    <scope>X-RAY CRYSTALLOGRAPHY (2.29 ANGSTROMS)</scope>
</reference>
<dbReference type="InterPro" id="IPR006047">
    <property type="entry name" value="GH13_cat_dom"/>
</dbReference>
<dbReference type="EC" id="2.4.1.4" evidence="2"/>
<evidence type="ECO:0000259" key="1">
    <source>
        <dbReference type="SMART" id="SM00642"/>
    </source>
</evidence>
<dbReference type="Pfam" id="PF22582">
    <property type="entry name" value="Amylosucrase_C-like"/>
    <property type="match status" value="1"/>
</dbReference>
<dbReference type="GO" id="GO:0047669">
    <property type="term" value="F:amylosucrase activity"/>
    <property type="evidence" value="ECO:0007669"/>
    <property type="project" value="UniProtKB-EC"/>
</dbReference>
<dbReference type="SMR" id="A0A915Q9D7"/>
<name>A0A915Q9D7_9DEIN</name>